<keyword evidence="4" id="KW-1185">Reference proteome</keyword>
<feature type="domain" description="Glutamine amidotransferase" evidence="2">
    <location>
        <begin position="4"/>
        <end position="187"/>
    </location>
</feature>
<dbReference type="InterPro" id="IPR050472">
    <property type="entry name" value="Anth_synth/Amidotransfase"/>
</dbReference>
<dbReference type="GO" id="GO:0016740">
    <property type="term" value="F:transferase activity"/>
    <property type="evidence" value="ECO:0007669"/>
    <property type="project" value="UniProtKB-KW"/>
</dbReference>
<dbReference type="InterPro" id="IPR017926">
    <property type="entry name" value="GATASE"/>
</dbReference>
<gene>
    <name evidence="3" type="ORF">ACTIVE_1533</name>
</gene>
<dbReference type="GO" id="GO:0005829">
    <property type="term" value="C:cytosol"/>
    <property type="evidence" value="ECO:0007669"/>
    <property type="project" value="TreeGrafter"/>
</dbReference>
<dbReference type="PANTHER" id="PTHR43418:SF4">
    <property type="entry name" value="MULTIFUNCTIONAL TRYPTOPHAN BIOSYNTHESIS PROTEIN"/>
    <property type="match status" value="1"/>
</dbReference>
<dbReference type="CDD" id="cd01743">
    <property type="entry name" value="GATase1_Anthranilate_Synthase"/>
    <property type="match status" value="1"/>
</dbReference>
<dbReference type="Gene3D" id="3.40.50.880">
    <property type="match status" value="1"/>
</dbReference>
<dbReference type="PRINTS" id="PR00096">
    <property type="entry name" value="GATASE"/>
</dbReference>
<dbReference type="NCBIfam" id="TIGR00566">
    <property type="entry name" value="trpG_papA"/>
    <property type="match status" value="1"/>
</dbReference>
<dbReference type="PRINTS" id="PR00099">
    <property type="entry name" value="CPSGATASE"/>
</dbReference>
<accession>A0A7D3ZD96</accession>
<evidence type="ECO:0000313" key="4">
    <source>
        <dbReference type="Proteomes" id="UP000501240"/>
    </source>
</evidence>
<dbReference type="PROSITE" id="PS51273">
    <property type="entry name" value="GATASE_TYPE_1"/>
    <property type="match status" value="1"/>
</dbReference>
<keyword evidence="3" id="KW-0808">Transferase</keyword>
<evidence type="ECO:0000256" key="1">
    <source>
        <dbReference type="ARBA" id="ARBA00022962"/>
    </source>
</evidence>
<evidence type="ECO:0000313" key="3">
    <source>
        <dbReference type="EMBL" id="QKG19897.1"/>
    </source>
</evidence>
<dbReference type="PRINTS" id="PR00097">
    <property type="entry name" value="ANTSNTHASEII"/>
</dbReference>
<reference evidence="3 4" key="1">
    <citation type="submission" date="2020-05" db="EMBL/GenBank/DDBJ databases">
        <title>Actinomadura verrucosospora NRRL-B18236 (PFL_A860) Genome sequencing and assembly.</title>
        <authorList>
            <person name="Samborskyy M."/>
        </authorList>
    </citation>
    <scope>NUCLEOTIDE SEQUENCE [LARGE SCALE GENOMIC DNA]</scope>
    <source>
        <strain evidence="3 4">NRRL:B18236</strain>
    </source>
</reference>
<dbReference type="SUPFAM" id="SSF52317">
    <property type="entry name" value="Class I glutamine amidotransferase-like"/>
    <property type="match status" value="1"/>
</dbReference>
<dbReference type="InterPro" id="IPR006221">
    <property type="entry name" value="TrpG/PapA_dom"/>
</dbReference>
<protein>
    <submittedName>
        <fullName evidence="3">Glutamine amidotransferase of anthranilate synthase</fullName>
    </submittedName>
</protein>
<dbReference type="EMBL" id="CP053892">
    <property type="protein sequence ID" value="QKG19897.1"/>
    <property type="molecule type" value="Genomic_DNA"/>
</dbReference>
<dbReference type="GO" id="GO:0000162">
    <property type="term" value="P:L-tryptophan biosynthetic process"/>
    <property type="evidence" value="ECO:0007669"/>
    <property type="project" value="TreeGrafter"/>
</dbReference>
<name>A0A7D3ZD96_ACTVE</name>
<evidence type="ECO:0000259" key="2">
    <source>
        <dbReference type="Pfam" id="PF00117"/>
    </source>
</evidence>
<dbReference type="AlphaFoldDB" id="A0A7D3ZD96"/>
<dbReference type="GO" id="GO:0004049">
    <property type="term" value="F:anthranilate synthase activity"/>
    <property type="evidence" value="ECO:0007669"/>
    <property type="project" value="TreeGrafter"/>
</dbReference>
<dbReference type="Pfam" id="PF00117">
    <property type="entry name" value="GATase"/>
    <property type="match status" value="1"/>
</dbReference>
<dbReference type="Proteomes" id="UP000501240">
    <property type="component" value="Chromosome"/>
</dbReference>
<dbReference type="RefSeq" id="WP_173094272.1">
    <property type="nucleotide sequence ID" value="NZ_CP053892.1"/>
</dbReference>
<keyword evidence="1 3" id="KW-0315">Glutamine amidotransferase</keyword>
<proteinExistence type="predicted"/>
<organism evidence="3 4">
    <name type="scientific">Actinomadura verrucosospora</name>
    <dbReference type="NCBI Taxonomy" id="46165"/>
    <lineage>
        <taxon>Bacteria</taxon>
        <taxon>Bacillati</taxon>
        <taxon>Actinomycetota</taxon>
        <taxon>Actinomycetes</taxon>
        <taxon>Streptosporangiales</taxon>
        <taxon>Thermomonosporaceae</taxon>
        <taxon>Actinomadura</taxon>
    </lineage>
</organism>
<sequence length="209" mass="23057">MRLLVVDAFDSFVYILRQYLLSVGVEPVVMRSNELRPQVVRQRIRPDAMLLGPGPGHPADSGHVELVDAFAGRLPILGVCLGHQAIAVAHGARVEPAEHLMHGKTSRIEHDGRGVFAGMPDRFAATRYHSLVAVEETLPDCLEVSARAVDDGYVMGLRHRELPLESVQFHPESVRTEGGLRLVANFVGEHRWSRAGRSPREKSARARPA</sequence>
<dbReference type="FunFam" id="3.40.50.880:FF:000003">
    <property type="entry name" value="Anthranilate synthase component II"/>
    <property type="match status" value="1"/>
</dbReference>
<dbReference type="PANTHER" id="PTHR43418">
    <property type="entry name" value="MULTIFUNCTIONAL TRYPTOPHAN BIOSYNTHESIS PROTEIN-RELATED"/>
    <property type="match status" value="1"/>
</dbReference>
<dbReference type="InterPro" id="IPR029062">
    <property type="entry name" value="Class_I_gatase-like"/>
</dbReference>